<dbReference type="InterPro" id="IPR032403">
    <property type="entry name" value="Exo84_C"/>
</dbReference>
<dbReference type="SUPFAM" id="SSF74788">
    <property type="entry name" value="Cullin repeat-like"/>
    <property type="match status" value="1"/>
</dbReference>
<feature type="compositionally biased region" description="Low complexity" evidence="7">
    <location>
        <begin position="215"/>
        <end position="235"/>
    </location>
</feature>
<evidence type="ECO:0000313" key="10">
    <source>
        <dbReference type="Proteomes" id="UP000726737"/>
    </source>
</evidence>
<evidence type="ECO:0000259" key="8">
    <source>
        <dbReference type="Pfam" id="PF16528"/>
    </source>
</evidence>
<keyword evidence="10" id="KW-1185">Reference proteome</keyword>
<feature type="compositionally biased region" description="Pro residues" evidence="7">
    <location>
        <begin position="81"/>
        <end position="90"/>
    </location>
</feature>
<comment type="subcellular location">
    <subcellularLocation>
        <location evidence="1">Cytoplasmic vesicle</location>
        <location evidence="1">Secretory vesicle</location>
    </subcellularLocation>
</comment>
<feature type="compositionally biased region" description="Basic and acidic residues" evidence="7">
    <location>
        <begin position="290"/>
        <end position="303"/>
    </location>
</feature>
<evidence type="ECO:0000256" key="1">
    <source>
        <dbReference type="ARBA" id="ARBA00004398"/>
    </source>
</evidence>
<evidence type="ECO:0000256" key="5">
    <source>
        <dbReference type="ARBA" id="ARBA00022483"/>
    </source>
</evidence>
<feature type="compositionally biased region" description="Pro residues" evidence="7">
    <location>
        <begin position="18"/>
        <end position="33"/>
    </location>
</feature>
<comment type="similarity">
    <text evidence="2">Belongs to the EXO84 family.</text>
</comment>
<keyword evidence="4" id="KW-0813">Transport</keyword>
<dbReference type="Gene3D" id="2.30.29.30">
    <property type="entry name" value="Pleckstrin-homology domain (PH domain)/Phosphotyrosine-binding domain (PTB)"/>
    <property type="match status" value="1"/>
</dbReference>
<feature type="compositionally biased region" description="Low complexity" evidence="7">
    <location>
        <begin position="91"/>
        <end position="101"/>
    </location>
</feature>
<dbReference type="Pfam" id="PF08700">
    <property type="entry name" value="VPS51_Exo84_N"/>
    <property type="match status" value="1"/>
</dbReference>
<keyword evidence="5" id="KW-0268">Exocytosis</keyword>
<feature type="domain" description="Exocyst component Exo84 C-terminal" evidence="8">
    <location>
        <begin position="725"/>
        <end position="928"/>
    </location>
</feature>
<name>A0A9P6QEL4_9FUNG</name>
<dbReference type="PANTHER" id="PTHR21426">
    <property type="entry name" value="EXOCYST COMPLEX COMPONENT 8"/>
    <property type="match status" value="1"/>
</dbReference>
<dbReference type="PANTHER" id="PTHR21426:SF12">
    <property type="entry name" value="EXOCYST COMPLEX COMPONENT 8"/>
    <property type="match status" value="1"/>
</dbReference>
<feature type="compositionally biased region" description="Basic and acidic residues" evidence="7">
    <location>
        <begin position="376"/>
        <end position="388"/>
    </location>
</feature>
<feature type="compositionally biased region" description="Low complexity" evidence="7">
    <location>
        <begin position="403"/>
        <end position="412"/>
    </location>
</feature>
<evidence type="ECO:0000313" key="9">
    <source>
        <dbReference type="EMBL" id="KAG0266722.1"/>
    </source>
</evidence>
<dbReference type="Pfam" id="PF25345">
    <property type="entry name" value="PH_EXO84"/>
    <property type="match status" value="1"/>
</dbReference>
<dbReference type="Pfam" id="PF16528">
    <property type="entry name" value="Exo84_C"/>
    <property type="match status" value="1"/>
</dbReference>
<feature type="compositionally biased region" description="Gly residues" evidence="7">
    <location>
        <begin position="34"/>
        <end position="58"/>
    </location>
</feature>
<dbReference type="InterPro" id="IPR042560">
    <property type="entry name" value="Exo84_C_2"/>
</dbReference>
<feature type="compositionally biased region" description="Low complexity" evidence="7">
    <location>
        <begin position="8"/>
        <end position="17"/>
    </location>
</feature>
<feature type="compositionally biased region" description="Pro residues" evidence="7">
    <location>
        <begin position="123"/>
        <end position="140"/>
    </location>
</feature>
<feature type="region of interest" description="Disordered" evidence="7">
    <location>
        <begin position="1"/>
        <end position="421"/>
    </location>
</feature>
<dbReference type="InterPro" id="IPR042561">
    <property type="entry name" value="Exo84_C_1"/>
</dbReference>
<dbReference type="GO" id="GO:0015031">
    <property type="term" value="P:protein transport"/>
    <property type="evidence" value="ECO:0007669"/>
    <property type="project" value="UniProtKB-KW"/>
</dbReference>
<evidence type="ECO:0000256" key="2">
    <source>
        <dbReference type="ARBA" id="ARBA00007210"/>
    </source>
</evidence>
<gene>
    <name evidence="9" type="primary">EXO84</name>
    <name evidence="9" type="ORF">BG011_001181</name>
</gene>
<proteinExistence type="inferred from homology"/>
<dbReference type="GO" id="GO:0006887">
    <property type="term" value="P:exocytosis"/>
    <property type="evidence" value="ECO:0007669"/>
    <property type="project" value="UniProtKB-KW"/>
</dbReference>
<dbReference type="AlphaFoldDB" id="A0A9P6QEL4"/>
<dbReference type="OrthoDB" id="642193at2759"/>
<evidence type="ECO:0000256" key="3">
    <source>
        <dbReference type="ARBA" id="ARBA00021269"/>
    </source>
</evidence>
<dbReference type="GO" id="GO:0000145">
    <property type="term" value="C:exocyst"/>
    <property type="evidence" value="ECO:0007669"/>
    <property type="project" value="InterPro"/>
</dbReference>
<dbReference type="InterPro" id="IPR033961">
    <property type="entry name" value="Exo84"/>
</dbReference>
<feature type="compositionally biased region" description="Polar residues" evidence="7">
    <location>
        <begin position="263"/>
        <end position="282"/>
    </location>
</feature>
<organism evidence="9 10">
    <name type="scientific">Mortierella polycephala</name>
    <dbReference type="NCBI Taxonomy" id="41804"/>
    <lineage>
        <taxon>Eukaryota</taxon>
        <taxon>Fungi</taxon>
        <taxon>Fungi incertae sedis</taxon>
        <taxon>Mucoromycota</taxon>
        <taxon>Mortierellomycotina</taxon>
        <taxon>Mortierellomycetes</taxon>
        <taxon>Mortierellales</taxon>
        <taxon>Mortierellaceae</taxon>
        <taxon>Mortierella</taxon>
    </lineage>
</organism>
<evidence type="ECO:0000256" key="7">
    <source>
        <dbReference type="SAM" id="MobiDB-lite"/>
    </source>
</evidence>
<feature type="compositionally biased region" description="Gly residues" evidence="7">
    <location>
        <begin position="141"/>
        <end position="192"/>
    </location>
</feature>
<dbReference type="InterPro" id="IPR016159">
    <property type="entry name" value="Cullin_repeat-like_dom_sf"/>
</dbReference>
<feature type="compositionally biased region" description="Low complexity" evidence="7">
    <location>
        <begin position="250"/>
        <end position="262"/>
    </location>
</feature>
<protein>
    <recommendedName>
        <fullName evidence="3">Exocyst complex component EXO84</fullName>
    </recommendedName>
</protein>
<dbReference type="EMBL" id="JAAAJA010000013">
    <property type="protein sequence ID" value="KAG0266722.1"/>
    <property type="molecule type" value="Genomic_DNA"/>
</dbReference>
<comment type="caution">
    <text evidence="9">The sequence shown here is derived from an EMBL/GenBank/DDBJ whole genome shotgun (WGS) entry which is preliminary data.</text>
</comment>
<dbReference type="InterPro" id="IPR011993">
    <property type="entry name" value="PH-like_dom_sf"/>
</dbReference>
<evidence type="ECO:0000256" key="6">
    <source>
        <dbReference type="ARBA" id="ARBA00022927"/>
    </source>
</evidence>
<dbReference type="Gene3D" id="1.20.58.1210">
    <property type="entry name" value="Exo84p, N-terminal helical domain"/>
    <property type="match status" value="1"/>
</dbReference>
<sequence>MPPPNGPPFQGQGQPYMRQPPGPPRPMGGPGPGPGGMYGPPGGMGMGGQMGPPMGGGNYPPNMRPRPSPQGMMPMSRPGMGPGPPRPMGGPMPMGQRPMGGSNMPPMGRQGPPPNMNMNIGPGGPPRPNPGYRAGPPPGQGPGMGMGSGGMGSGMGHNGMGPGGMGPGMGSPGMGGLPPGSMGLGSGPGSGPGSSAASSAHLSIYGGMGTPSPPSQSSQSSTISTSSYQSSTAPSPLAPINYQPKTSHVSSPSSRPALTSSPINMVSQGSTSSPGPAMNSSPGPLPPKPLRRENSTPNVRKDSSSSVNSRNKNEPPPPSPSPQIRNEPPLPSPPIRKELPSAPAPKPPVRRDTSTSLKSQKEASSPVPKMEAPLPPRKEASLPSRKETPPQQPPQPMRKNLISMSSPSPSAATARLAEGSDRRPVVEIGQFAKESFNHEEYLKQNLANASEDTIRSFLQSLKDSKSMAAENLQENVFKNYNEFVTISKEISKLESDMQTLRGLLDDLKTASDNLMDDDDEFLLTAGIEDSAPVVPKRMTVMVSSMSDLTSVWKAQMMALWEGIEGAQKMLPYHPKRHLIRESPSFVEVNTLTNKIKHPVHIVLMNDTILIATRKKKTAANSKYKLLGDRCWQLTDITIEDMKDTADIRNAIKITHGSDVFVYKTEKGQEKQSMLVNAKRTTDEMLARADESRKKERGMLGFTPAMPNRAGMKFRNPIATNQADTRWLAEFTDELDVLIAQREFDAAVVAIEKATLMLSKMSLPAAKLEETRKRLDERVSRLSRAVIVDMGHVHLTKVAVQRDVRWLERLGCLDQARDVFLNTRTKVIRQRVSQVKAKRDPTIYVEELAMIVFTSIKNTSEWFELSFQDPKMSSALVKWAKQEIEWFAELYKDIVFGLQQVQSNFQVIADCFKIAQEHSGKLKEVGLDMIFVMDGVLLPYLTETIAEHERRCLERMDAIIEHDDFAAMSGEELGSVTPLSASMIAFYTVMLQFVNNICLIGSLTLYSRIVDSVAILFKAYVNRTIQVYEEKGMTDEQRSIVNSNFQFISESFISRVIVQLRHRFDRPIPELEAVQEELGGVEL</sequence>
<evidence type="ECO:0000256" key="4">
    <source>
        <dbReference type="ARBA" id="ARBA00022448"/>
    </source>
</evidence>
<dbReference type="GO" id="GO:0006893">
    <property type="term" value="P:Golgi to plasma membrane transport"/>
    <property type="evidence" value="ECO:0007669"/>
    <property type="project" value="TreeGrafter"/>
</dbReference>
<dbReference type="GO" id="GO:0030133">
    <property type="term" value="C:transport vesicle"/>
    <property type="evidence" value="ECO:0007669"/>
    <property type="project" value="UniProtKB-SubCell"/>
</dbReference>
<accession>A0A9P6QEL4</accession>
<feature type="compositionally biased region" description="Low complexity" evidence="7">
    <location>
        <begin position="69"/>
        <end position="79"/>
    </location>
</feature>
<dbReference type="Proteomes" id="UP000726737">
    <property type="component" value="Unassembled WGS sequence"/>
</dbReference>
<reference evidence="9" key="1">
    <citation type="journal article" date="2020" name="Fungal Divers.">
        <title>Resolving the Mortierellaceae phylogeny through synthesis of multi-gene phylogenetics and phylogenomics.</title>
        <authorList>
            <person name="Vandepol N."/>
            <person name="Liber J."/>
            <person name="Desiro A."/>
            <person name="Na H."/>
            <person name="Kennedy M."/>
            <person name="Barry K."/>
            <person name="Grigoriev I.V."/>
            <person name="Miller A.N."/>
            <person name="O'Donnell K."/>
            <person name="Stajich J.E."/>
            <person name="Bonito G."/>
        </authorList>
    </citation>
    <scope>NUCLEOTIDE SEQUENCE</scope>
    <source>
        <strain evidence="9">KOD948</strain>
    </source>
</reference>
<dbReference type="SUPFAM" id="SSF50729">
    <property type="entry name" value="PH domain-like"/>
    <property type="match status" value="1"/>
</dbReference>
<dbReference type="Gene3D" id="1.20.58.1220">
    <property type="entry name" value="Exo84p, C-terminal helical domain"/>
    <property type="match status" value="1"/>
</dbReference>
<keyword evidence="6" id="KW-0653">Protein transport</keyword>